<dbReference type="SUPFAM" id="SSF48173">
    <property type="entry name" value="Cryptochrome/photolyase FAD-binding domain"/>
    <property type="match status" value="1"/>
</dbReference>
<comment type="cofactor">
    <cofactor evidence="6 8">
        <name>FAD</name>
        <dbReference type="ChEBI" id="CHEBI:57692"/>
    </cofactor>
    <text evidence="6 8">Binds 1 FAD per subunit.</text>
</comment>
<dbReference type="Pfam" id="PF03441">
    <property type="entry name" value="FAD_binding_7"/>
    <property type="match status" value="1"/>
</dbReference>
<sequence>MNAAEETNNTMATHLVWFGNNLRVKDNQILREACKAERVIAVYFFDPRHFEKNDFGFKKTERFRAKFLIESVLALKENLANLNISLLTFTAKPEDKIPELIETFHIDGVFYQEEWTSEEMTVINEVKARAPKACSFVSFFDQFLFHPEDIPYTSFTDIPNVFTTFRKKCEAKVQVRPIISIPAPKAKQNLVDDPTSLPSLKDLGLKEFSPDYRSAFPFHGGESAAEKRIQEYFWETEQLVFYKRTRNGLVGKDYSSKLSAWLANGSISARTIYWEVKQFEKEVTKNQDTYWLIFELIWRDYFKYVSLKFGNQIFQLGGILNREYKWKTDNAKTLEWIHGNTPDDFVNANMLELKHTGWMSNRGRQNVASYWSKYLQQDWRIGASYFESMLMDYDVHSNWGNWMYNSGVGNDPRNRTFNTQRQANMYDPNKRFQKIWLQPTLF</sequence>
<dbReference type="GO" id="GO:0000719">
    <property type="term" value="P:photoreactive repair"/>
    <property type="evidence" value="ECO:0007669"/>
    <property type="project" value="TreeGrafter"/>
</dbReference>
<dbReference type="GO" id="GO:0003904">
    <property type="term" value="F:deoxyribodipyrimidine photo-lyase activity"/>
    <property type="evidence" value="ECO:0007669"/>
    <property type="project" value="TreeGrafter"/>
</dbReference>
<proteinExistence type="inferred from homology"/>
<dbReference type="Pfam" id="PF00875">
    <property type="entry name" value="DNA_photolyase"/>
    <property type="match status" value="1"/>
</dbReference>
<evidence type="ECO:0000256" key="8">
    <source>
        <dbReference type="RuleBase" id="RU367151"/>
    </source>
</evidence>
<dbReference type="STRING" id="1073328.SAMN05216294_3283"/>
<evidence type="ECO:0000256" key="7">
    <source>
        <dbReference type="PIRSR" id="PIRSR602081-2"/>
    </source>
</evidence>
<reference evidence="11" key="1">
    <citation type="submission" date="2016-10" db="EMBL/GenBank/DDBJ databases">
        <authorList>
            <person name="Varghese N."/>
            <person name="Submissions S."/>
        </authorList>
    </citation>
    <scope>NUCLEOTIDE SEQUENCE [LARGE SCALE GENOMIC DNA]</scope>
    <source>
        <strain evidence="11">DSM 25030</strain>
    </source>
</reference>
<feature type="site" description="Electron transfer via tryptophanyl radical" evidence="7">
    <location>
        <position position="326"/>
    </location>
</feature>
<evidence type="ECO:0000259" key="9">
    <source>
        <dbReference type="PROSITE" id="PS51645"/>
    </source>
</evidence>
<dbReference type="InterPro" id="IPR014729">
    <property type="entry name" value="Rossmann-like_a/b/a_fold"/>
</dbReference>
<feature type="binding site" evidence="6">
    <location>
        <begin position="295"/>
        <end position="302"/>
    </location>
    <ligand>
        <name>FAD</name>
        <dbReference type="ChEBI" id="CHEBI:57692"/>
    </ligand>
</feature>
<comment type="cofactor">
    <cofactor evidence="8">
        <name>(6R)-5,10-methylene-5,6,7,8-tetrahydrofolate</name>
        <dbReference type="ChEBI" id="CHEBI:15636"/>
    </cofactor>
    <text evidence="8">Binds 1 5,10-methenyltetrahydrofolate (MTHF) per subunit.</text>
</comment>
<evidence type="ECO:0000256" key="3">
    <source>
        <dbReference type="ARBA" id="ARBA00022630"/>
    </source>
</evidence>
<dbReference type="PANTHER" id="PTHR11455">
    <property type="entry name" value="CRYPTOCHROME"/>
    <property type="match status" value="1"/>
</dbReference>
<comment type="similarity">
    <text evidence="1 8">Belongs to the DNA photolyase class-1 family.</text>
</comment>
<feature type="binding site" evidence="6">
    <location>
        <begin position="255"/>
        <end position="259"/>
    </location>
    <ligand>
        <name>FAD</name>
        <dbReference type="ChEBI" id="CHEBI:57692"/>
    </ligand>
</feature>
<accession>A0A1H2YXY1</accession>
<evidence type="ECO:0000256" key="6">
    <source>
        <dbReference type="PIRSR" id="PIRSR602081-1"/>
    </source>
</evidence>
<evidence type="ECO:0000256" key="5">
    <source>
        <dbReference type="ARBA" id="ARBA00022991"/>
    </source>
</evidence>
<dbReference type="GO" id="GO:0071949">
    <property type="term" value="F:FAD binding"/>
    <property type="evidence" value="ECO:0007669"/>
    <property type="project" value="TreeGrafter"/>
</dbReference>
<dbReference type="Gene3D" id="3.40.50.620">
    <property type="entry name" value="HUPs"/>
    <property type="match status" value="1"/>
</dbReference>
<protein>
    <recommendedName>
        <fullName evidence="2 8">Cryptochrome DASH</fullName>
    </recommendedName>
</protein>
<comment type="function">
    <text evidence="8">May have a photoreceptor function.</text>
</comment>
<keyword evidence="3 6" id="KW-0285">Flavoprotein</keyword>
<evidence type="ECO:0000256" key="4">
    <source>
        <dbReference type="ARBA" id="ARBA00022827"/>
    </source>
</evidence>
<dbReference type="EMBL" id="FNMY01000007">
    <property type="protein sequence ID" value="SDX09419.1"/>
    <property type="molecule type" value="Genomic_DNA"/>
</dbReference>
<dbReference type="InterPro" id="IPR005101">
    <property type="entry name" value="Cryptochr/Photolyase_FAD-bd"/>
</dbReference>
<evidence type="ECO:0000256" key="2">
    <source>
        <dbReference type="ARBA" id="ARBA00017881"/>
    </source>
</evidence>
<keyword evidence="5 8" id="KW-0157">Chromophore</keyword>
<feature type="site" description="Electron transfer via tryptophanyl radical" evidence="7">
    <location>
        <position position="402"/>
    </location>
</feature>
<dbReference type="InterPro" id="IPR036155">
    <property type="entry name" value="Crypto/Photolyase_N_sf"/>
</dbReference>
<dbReference type="GO" id="GO:0003684">
    <property type="term" value="F:damaged DNA binding"/>
    <property type="evidence" value="ECO:0007669"/>
    <property type="project" value="TreeGrafter"/>
</dbReference>
<feature type="binding site" evidence="6">
    <location>
        <position position="242"/>
    </location>
    <ligand>
        <name>FAD</name>
        <dbReference type="ChEBI" id="CHEBI:57692"/>
    </ligand>
</feature>
<dbReference type="InterPro" id="IPR002081">
    <property type="entry name" value="Cryptochrome/DNA_photolyase_1"/>
</dbReference>
<dbReference type="PROSITE" id="PS51645">
    <property type="entry name" value="PHR_CRY_ALPHA_BETA"/>
    <property type="match status" value="1"/>
</dbReference>
<dbReference type="InterPro" id="IPR014133">
    <property type="entry name" value="Cry_DASH"/>
</dbReference>
<feature type="site" description="Electron transfer via tryptophanyl radical" evidence="7">
    <location>
        <position position="379"/>
    </location>
</feature>
<keyword evidence="4 6" id="KW-0274">FAD</keyword>
<dbReference type="Gene3D" id="1.10.579.10">
    <property type="entry name" value="DNA Cyclobutane Dipyrimidine Photolyase, subunit A, domain 3"/>
    <property type="match status" value="1"/>
</dbReference>
<evidence type="ECO:0000256" key="1">
    <source>
        <dbReference type="ARBA" id="ARBA00005862"/>
    </source>
</evidence>
<dbReference type="InterPro" id="IPR036134">
    <property type="entry name" value="Crypto/Photolyase_FAD-like_sf"/>
</dbReference>
<evidence type="ECO:0000313" key="11">
    <source>
        <dbReference type="Proteomes" id="UP000199592"/>
    </source>
</evidence>
<dbReference type="Proteomes" id="UP000199592">
    <property type="component" value="Unassembled WGS sequence"/>
</dbReference>
<keyword evidence="11" id="KW-1185">Reference proteome</keyword>
<evidence type="ECO:0000313" key="10">
    <source>
        <dbReference type="EMBL" id="SDX09419.1"/>
    </source>
</evidence>
<dbReference type="Gene3D" id="1.25.40.80">
    <property type="match status" value="1"/>
</dbReference>
<name>A0A1H2YXY1_9FLAO</name>
<dbReference type="SUPFAM" id="SSF52425">
    <property type="entry name" value="Cryptochrome/photolyase, N-terminal domain"/>
    <property type="match status" value="1"/>
</dbReference>
<keyword evidence="10" id="KW-0456">Lyase</keyword>
<dbReference type="AlphaFoldDB" id="A0A1H2YXY1"/>
<gene>
    <name evidence="10" type="ORF">SAMN04487892_3210</name>
</gene>
<feature type="binding site" evidence="6">
    <location>
        <begin position="392"/>
        <end position="394"/>
    </location>
    <ligand>
        <name>FAD</name>
        <dbReference type="ChEBI" id="CHEBI:57692"/>
    </ligand>
</feature>
<dbReference type="NCBIfam" id="TIGR02765">
    <property type="entry name" value="crypto_DASH"/>
    <property type="match status" value="1"/>
</dbReference>
<dbReference type="PANTHER" id="PTHR11455:SF22">
    <property type="entry name" value="CRYPTOCHROME DASH"/>
    <property type="match status" value="1"/>
</dbReference>
<feature type="domain" description="Photolyase/cryptochrome alpha/beta" evidence="9">
    <location>
        <begin position="12"/>
        <end position="144"/>
    </location>
</feature>
<organism evidence="10 11">
    <name type="scientific">Flagellimonas zhangzhouensis</name>
    <dbReference type="NCBI Taxonomy" id="1073328"/>
    <lineage>
        <taxon>Bacteria</taxon>
        <taxon>Pseudomonadati</taxon>
        <taxon>Bacteroidota</taxon>
        <taxon>Flavobacteriia</taxon>
        <taxon>Flavobacteriales</taxon>
        <taxon>Flavobacteriaceae</taxon>
        <taxon>Flagellimonas</taxon>
    </lineage>
</organism>
<dbReference type="InterPro" id="IPR006050">
    <property type="entry name" value="DNA_photolyase_N"/>
</dbReference>